<comment type="caution">
    <text evidence="3">The sequence shown here is derived from an EMBL/GenBank/DDBJ whole genome shotgun (WGS) entry which is preliminary data.</text>
</comment>
<dbReference type="PROSITE" id="PS50006">
    <property type="entry name" value="FHA_DOMAIN"/>
    <property type="match status" value="1"/>
</dbReference>
<dbReference type="InterPro" id="IPR000253">
    <property type="entry name" value="FHA_dom"/>
</dbReference>
<dbReference type="SUPFAM" id="SSF49879">
    <property type="entry name" value="SMAD/FHA domain"/>
    <property type="match status" value="1"/>
</dbReference>
<dbReference type="EMBL" id="MCFE01000012">
    <property type="protein sequence ID" value="ORY06967.1"/>
    <property type="molecule type" value="Genomic_DNA"/>
</dbReference>
<evidence type="ECO:0000259" key="2">
    <source>
        <dbReference type="PROSITE" id="PS50006"/>
    </source>
</evidence>
<protein>
    <recommendedName>
        <fullName evidence="2">FHA domain-containing protein</fullName>
    </recommendedName>
</protein>
<name>A0A1Y1ZAB7_9FUNG</name>
<evidence type="ECO:0000256" key="1">
    <source>
        <dbReference type="SAM" id="MobiDB-lite"/>
    </source>
</evidence>
<sequence length="389" mass="43525">MNISDLLSDVNSEAPLECFADFFNNKGLVQCAVPGPIVASARCCEDTVQVLLGSYTSTIILGRGRSATVNLGGSNRKVSRRHAIISWEEATGVFNIHITGANGLFINDSIYKANCTVRLTHGSIIDIAGMKYRFQIPHLDYLPSPPFGSPAHHSECEKKEYSTMNDDIEPFAHIDDGNYAEADQRVYQQNDRKKPQRMDRNSLANGAYDQANSSSDSEFTHRIANPVKRKRRDKLSEKCTARGNTKRRKEKEKYETDPLSKELVDNIVAAIVFSGKHMLSANEIFKTVLTDCPTFPERHQELHELNVIRCLHQYPFFGHVVRKGKDAGGKPLADLWPLVKGARSCTLKDKQYYFKPPPKVPSIRYSTQLPPAGKKRSKKSKEIPGSSKG</sequence>
<dbReference type="STRING" id="1314790.A0A1Y1ZAB7"/>
<organism evidence="3 4">
    <name type="scientific">Basidiobolus meristosporus CBS 931.73</name>
    <dbReference type="NCBI Taxonomy" id="1314790"/>
    <lineage>
        <taxon>Eukaryota</taxon>
        <taxon>Fungi</taxon>
        <taxon>Fungi incertae sedis</taxon>
        <taxon>Zoopagomycota</taxon>
        <taxon>Entomophthoromycotina</taxon>
        <taxon>Basidiobolomycetes</taxon>
        <taxon>Basidiobolales</taxon>
        <taxon>Basidiobolaceae</taxon>
        <taxon>Basidiobolus</taxon>
    </lineage>
</organism>
<gene>
    <name evidence="3" type="ORF">K493DRAFT_9365</name>
</gene>
<feature type="region of interest" description="Disordered" evidence="1">
    <location>
        <begin position="355"/>
        <end position="389"/>
    </location>
</feature>
<accession>A0A1Y1ZAB7</accession>
<evidence type="ECO:0000313" key="3">
    <source>
        <dbReference type="EMBL" id="ORY06967.1"/>
    </source>
</evidence>
<dbReference type="Proteomes" id="UP000193498">
    <property type="component" value="Unassembled WGS sequence"/>
</dbReference>
<dbReference type="Pfam" id="PF00498">
    <property type="entry name" value="FHA"/>
    <property type="match status" value="1"/>
</dbReference>
<dbReference type="Gene3D" id="2.60.200.20">
    <property type="match status" value="1"/>
</dbReference>
<proteinExistence type="predicted"/>
<keyword evidence="4" id="KW-1185">Reference proteome</keyword>
<dbReference type="InParanoid" id="A0A1Y1ZAB7"/>
<dbReference type="AlphaFoldDB" id="A0A1Y1ZAB7"/>
<feature type="domain" description="FHA" evidence="2">
    <location>
        <begin position="59"/>
        <end position="111"/>
    </location>
</feature>
<dbReference type="SMART" id="SM00240">
    <property type="entry name" value="FHA"/>
    <property type="match status" value="1"/>
</dbReference>
<evidence type="ECO:0000313" key="4">
    <source>
        <dbReference type="Proteomes" id="UP000193498"/>
    </source>
</evidence>
<feature type="region of interest" description="Disordered" evidence="1">
    <location>
        <begin position="206"/>
        <end position="254"/>
    </location>
</feature>
<dbReference type="InterPro" id="IPR008984">
    <property type="entry name" value="SMAD_FHA_dom_sf"/>
</dbReference>
<dbReference type="OrthoDB" id="5348546at2759"/>
<reference evidence="3 4" key="1">
    <citation type="submission" date="2016-07" db="EMBL/GenBank/DDBJ databases">
        <title>Pervasive Adenine N6-methylation of Active Genes in Fungi.</title>
        <authorList>
            <consortium name="DOE Joint Genome Institute"/>
            <person name="Mondo S.J."/>
            <person name="Dannebaum R.O."/>
            <person name="Kuo R.C."/>
            <person name="Labutti K."/>
            <person name="Haridas S."/>
            <person name="Kuo A."/>
            <person name="Salamov A."/>
            <person name="Ahrendt S.R."/>
            <person name="Lipzen A."/>
            <person name="Sullivan W."/>
            <person name="Andreopoulos W.B."/>
            <person name="Clum A."/>
            <person name="Lindquist E."/>
            <person name="Daum C."/>
            <person name="Ramamoorthy G.K."/>
            <person name="Gryganskyi A."/>
            <person name="Culley D."/>
            <person name="Magnuson J.K."/>
            <person name="James T.Y."/>
            <person name="O'Malley M.A."/>
            <person name="Stajich J.E."/>
            <person name="Spatafora J.W."/>
            <person name="Visel A."/>
            <person name="Grigoriev I.V."/>
        </authorList>
    </citation>
    <scope>NUCLEOTIDE SEQUENCE [LARGE SCALE GENOMIC DNA]</scope>
    <source>
        <strain evidence="3 4">CBS 931.73</strain>
    </source>
</reference>